<gene>
    <name evidence="1" type="ORF">BD311DRAFT_447627</name>
</gene>
<evidence type="ECO:0000313" key="1">
    <source>
        <dbReference type="EMBL" id="TBU26402.1"/>
    </source>
</evidence>
<name>A0A4Q9MJI7_9APHY</name>
<organism evidence="1">
    <name type="scientific">Dichomitus squalens</name>
    <dbReference type="NCBI Taxonomy" id="114155"/>
    <lineage>
        <taxon>Eukaryota</taxon>
        <taxon>Fungi</taxon>
        <taxon>Dikarya</taxon>
        <taxon>Basidiomycota</taxon>
        <taxon>Agaricomycotina</taxon>
        <taxon>Agaricomycetes</taxon>
        <taxon>Polyporales</taxon>
        <taxon>Polyporaceae</taxon>
        <taxon>Dichomitus</taxon>
    </lineage>
</organism>
<protein>
    <submittedName>
        <fullName evidence="1">Uncharacterized protein</fullName>
    </submittedName>
</protein>
<proteinExistence type="predicted"/>
<accession>A0A4Q9MJI7</accession>
<dbReference type="AlphaFoldDB" id="A0A4Q9MJI7"/>
<sequence>MRWPAELVRRRRNPSSVAVPVDHLNSNLGGLHSRKRRRCGATTTACRAGAGPVSSFLPSTSLSLLFSRRDAICTCGDSRYAFSSTPSQFPTRRYVARHTTQHRPRSQFAFFRGPSHHTPFFPVRSRAEGAYFLRSSPRSFIILMQRRFCMSQTSWPGSLRARLG</sequence>
<reference evidence="1" key="1">
    <citation type="submission" date="2019-01" db="EMBL/GenBank/DDBJ databases">
        <title>Draft genome sequences of three monokaryotic isolates of the white-rot basidiomycete fungus Dichomitus squalens.</title>
        <authorList>
            <consortium name="DOE Joint Genome Institute"/>
            <person name="Lopez S.C."/>
            <person name="Andreopoulos B."/>
            <person name="Pangilinan J."/>
            <person name="Lipzen A."/>
            <person name="Riley R."/>
            <person name="Ahrendt S."/>
            <person name="Ng V."/>
            <person name="Barry K."/>
            <person name="Daum C."/>
            <person name="Grigoriev I.V."/>
            <person name="Hilden K.S."/>
            <person name="Makela M.R."/>
            <person name="de Vries R.P."/>
        </authorList>
    </citation>
    <scope>NUCLEOTIDE SEQUENCE [LARGE SCALE GENOMIC DNA]</scope>
    <source>
        <strain evidence="1">OM18370.1</strain>
    </source>
</reference>
<dbReference type="Proteomes" id="UP000292957">
    <property type="component" value="Unassembled WGS sequence"/>
</dbReference>
<dbReference type="EMBL" id="ML143446">
    <property type="protein sequence ID" value="TBU26402.1"/>
    <property type="molecule type" value="Genomic_DNA"/>
</dbReference>